<proteinExistence type="predicted"/>
<accession>A0A2A2THS5</accession>
<dbReference type="InterPro" id="IPR029044">
    <property type="entry name" value="Nucleotide-diphossugar_trans"/>
</dbReference>
<dbReference type="SUPFAM" id="SSF53448">
    <property type="entry name" value="Nucleotide-diphospho-sugar transferases"/>
    <property type="match status" value="1"/>
</dbReference>
<dbReference type="OrthoDB" id="5180856at2"/>
<gene>
    <name evidence="1" type="ORF">CK510_15015</name>
</gene>
<dbReference type="AlphaFoldDB" id="A0A2A2THS5"/>
<dbReference type="RefSeq" id="WP_095722471.1">
    <property type="nucleotide sequence ID" value="NZ_NTFS01000158.1"/>
</dbReference>
<evidence type="ECO:0000313" key="1">
    <source>
        <dbReference type="EMBL" id="PAX53236.1"/>
    </source>
</evidence>
<evidence type="ECO:0000313" key="2">
    <source>
        <dbReference type="Proteomes" id="UP000218238"/>
    </source>
</evidence>
<organism evidence="1 2">
    <name type="scientific">Brunnivagina elsteri CCALA 953</name>
    <dbReference type="NCBI Taxonomy" id="987040"/>
    <lineage>
        <taxon>Bacteria</taxon>
        <taxon>Bacillati</taxon>
        <taxon>Cyanobacteriota</taxon>
        <taxon>Cyanophyceae</taxon>
        <taxon>Nostocales</taxon>
        <taxon>Calotrichaceae</taxon>
        <taxon>Brunnivagina</taxon>
    </lineage>
</organism>
<protein>
    <submittedName>
        <fullName evidence="1">Hemolytic protein HlpA-like protein</fullName>
    </submittedName>
</protein>
<reference evidence="1 2" key="1">
    <citation type="submission" date="2017-08" db="EMBL/GenBank/DDBJ databases">
        <title>Draft genome sequence of filamentous cyanobacterium Calothrix elsteri CCALA 953.</title>
        <authorList>
            <person name="Gagunashvili A.N."/>
            <person name="Elster J."/>
            <person name="Andresson O.S."/>
        </authorList>
    </citation>
    <scope>NUCLEOTIDE SEQUENCE [LARGE SCALE GENOMIC DNA]</scope>
    <source>
        <strain evidence="1 2">CCALA 953</strain>
    </source>
</reference>
<dbReference type="CDD" id="cd00761">
    <property type="entry name" value="Glyco_tranf_GTA_type"/>
    <property type="match status" value="1"/>
</dbReference>
<dbReference type="Gene3D" id="3.90.550.10">
    <property type="entry name" value="Spore Coat Polysaccharide Biosynthesis Protein SpsA, Chain A"/>
    <property type="match status" value="1"/>
</dbReference>
<keyword evidence="2" id="KW-1185">Reference proteome</keyword>
<name>A0A2A2THS5_9CYAN</name>
<dbReference type="Proteomes" id="UP000218238">
    <property type="component" value="Unassembled WGS sequence"/>
</dbReference>
<sequence length="314" mass="37565">MQTAIAFIIFNRTDTAQRVFNAIRQAKPPKLFVIADGVRSHRLDDIQTCAATRKIIEQVDWDCEVICNYSETNLGSKERVFSGLNWVFEQVETAIILEDDCLPHPDFFPFCEELLERFQNDERVMTISGNNFQFHRQSNMYSYYFSRYPLIWGWATWRRAWQKCDLEMKSWETIRDNKWLQYLLDDNQTVKYWSRVFQNCRDEYIVTWDYPWTFTSWLQNSLTIIPNSNLVTNIGFSLNAENTKAVNSLFDNYPTKQMPLPLKHPPFIIRDTQADKFTQSTQFNPSLIWRIKMKLRKILHFFKNDDTLFNLMMK</sequence>
<comment type="caution">
    <text evidence="1">The sequence shown here is derived from an EMBL/GenBank/DDBJ whole genome shotgun (WGS) entry which is preliminary data.</text>
</comment>
<dbReference type="EMBL" id="NTFS01000158">
    <property type="protein sequence ID" value="PAX53236.1"/>
    <property type="molecule type" value="Genomic_DNA"/>
</dbReference>